<protein>
    <submittedName>
        <fullName evidence="1">DUF4177 domain-containing protein</fullName>
    </submittedName>
</protein>
<sequence>MYEYEFVKLKLSGMFITKPKEDYQEIIKSYAKKGWRFKQIFAPATSGYGAASYFELIFERKIGE</sequence>
<reference evidence="1 2" key="1">
    <citation type="submission" date="2019-01" db="EMBL/GenBank/DDBJ databases">
        <title>Complete genome sequencing of Aequorivita sp. H23M31.</title>
        <authorList>
            <person name="Bae J.-W."/>
        </authorList>
    </citation>
    <scope>NUCLEOTIDE SEQUENCE [LARGE SCALE GENOMIC DNA]</scope>
    <source>
        <strain evidence="1 2">H23M31</strain>
    </source>
</reference>
<dbReference type="EMBL" id="CP034951">
    <property type="protein sequence ID" value="QAA80729.1"/>
    <property type="molecule type" value="Genomic_DNA"/>
</dbReference>
<dbReference type="RefSeq" id="WP_128249125.1">
    <property type="nucleotide sequence ID" value="NZ_CP034951.1"/>
</dbReference>
<accession>A0A410G0E3</accession>
<name>A0A410G0E3_9FLAO</name>
<proteinExistence type="predicted"/>
<dbReference type="Proteomes" id="UP000285517">
    <property type="component" value="Chromosome"/>
</dbReference>
<keyword evidence="2" id="KW-1185">Reference proteome</keyword>
<gene>
    <name evidence="1" type="ORF">EI546_02845</name>
</gene>
<dbReference type="Pfam" id="PF13783">
    <property type="entry name" value="DUF4177"/>
    <property type="match status" value="1"/>
</dbReference>
<organism evidence="1 2">
    <name type="scientific">Aequorivita ciconiae</name>
    <dbReference type="NCBI Taxonomy" id="2494375"/>
    <lineage>
        <taxon>Bacteria</taxon>
        <taxon>Pseudomonadati</taxon>
        <taxon>Bacteroidota</taxon>
        <taxon>Flavobacteriia</taxon>
        <taxon>Flavobacteriales</taxon>
        <taxon>Flavobacteriaceae</taxon>
        <taxon>Aequorivita</taxon>
    </lineage>
</organism>
<dbReference type="KEGG" id="aev:EI546_02845"/>
<dbReference type="InterPro" id="IPR025234">
    <property type="entry name" value="YjzH-like"/>
</dbReference>
<evidence type="ECO:0000313" key="2">
    <source>
        <dbReference type="Proteomes" id="UP000285517"/>
    </source>
</evidence>
<dbReference type="OrthoDB" id="1739894at2"/>
<evidence type="ECO:0000313" key="1">
    <source>
        <dbReference type="EMBL" id="QAA80729.1"/>
    </source>
</evidence>
<dbReference type="AlphaFoldDB" id="A0A410G0E3"/>